<dbReference type="CDD" id="cd01421">
    <property type="entry name" value="IMPCH"/>
    <property type="match status" value="1"/>
</dbReference>
<protein>
    <recommendedName>
        <fullName evidence="10">Bifunctional purine biosynthesis protein PurH</fullName>
    </recommendedName>
    <domain>
        <recommendedName>
            <fullName evidence="10">Phosphoribosylaminoimidazolecarboxamide formyltransferase</fullName>
            <ecNumber evidence="10">2.1.2.3</ecNumber>
        </recommendedName>
        <alternativeName>
            <fullName evidence="10">AICAR transformylase</fullName>
        </alternativeName>
    </domain>
    <domain>
        <recommendedName>
            <fullName evidence="10">IMP cyclohydrolase</fullName>
            <ecNumber evidence="10">3.5.4.10</ecNumber>
        </recommendedName>
        <alternativeName>
            <fullName evidence="10">ATIC</fullName>
        </alternativeName>
        <alternativeName>
            <fullName evidence="10">IMP synthase</fullName>
        </alternativeName>
        <alternativeName>
            <fullName evidence="10">Inosinicase</fullName>
        </alternativeName>
    </domain>
</protein>
<dbReference type="InterPro" id="IPR002695">
    <property type="entry name" value="PurH-like"/>
</dbReference>
<dbReference type="RefSeq" id="WP_075058657.1">
    <property type="nucleotide sequence ID" value="NZ_CP012357.1"/>
</dbReference>
<dbReference type="STRING" id="216942.SLITO_v1c09630"/>
<comment type="similarity">
    <text evidence="3 10">Belongs to the PurH family.</text>
</comment>
<dbReference type="EC" id="2.1.2.3" evidence="10"/>
<dbReference type="KEGG" id="sll:SLITO_v1c09630"/>
<dbReference type="GO" id="GO:0003937">
    <property type="term" value="F:IMP cyclohydrolase activity"/>
    <property type="evidence" value="ECO:0007669"/>
    <property type="project" value="UniProtKB-UniRule"/>
</dbReference>
<evidence type="ECO:0000313" key="13">
    <source>
        <dbReference type="Proteomes" id="UP000067476"/>
    </source>
</evidence>
<keyword evidence="13" id="KW-1185">Reference proteome</keyword>
<organism evidence="12 13">
    <name type="scientific">Spiroplasma litorale</name>
    <dbReference type="NCBI Taxonomy" id="216942"/>
    <lineage>
        <taxon>Bacteria</taxon>
        <taxon>Bacillati</taxon>
        <taxon>Mycoplasmatota</taxon>
        <taxon>Mollicutes</taxon>
        <taxon>Entomoplasmatales</taxon>
        <taxon>Spiroplasmataceae</taxon>
        <taxon>Spiroplasma</taxon>
    </lineage>
</organism>
<evidence type="ECO:0000313" key="12">
    <source>
        <dbReference type="EMBL" id="AKX34574.1"/>
    </source>
</evidence>
<evidence type="ECO:0000256" key="3">
    <source>
        <dbReference type="ARBA" id="ARBA00007667"/>
    </source>
</evidence>
<dbReference type="PIRSF" id="PIRSF000414">
    <property type="entry name" value="AICARFT_IMPCHas"/>
    <property type="match status" value="1"/>
</dbReference>
<dbReference type="GO" id="GO:0006189">
    <property type="term" value="P:'de novo' IMP biosynthetic process"/>
    <property type="evidence" value="ECO:0007669"/>
    <property type="project" value="UniProtKB-UniRule"/>
</dbReference>
<dbReference type="PATRIC" id="fig|216942.3.peg.979"/>
<keyword evidence="7 10" id="KW-0511">Multifunctional enzyme</keyword>
<evidence type="ECO:0000256" key="6">
    <source>
        <dbReference type="ARBA" id="ARBA00022801"/>
    </source>
</evidence>
<gene>
    <name evidence="10 12" type="primary">purH</name>
    <name evidence="12" type="ORF">SLITO_v1c09630</name>
</gene>
<dbReference type="Gene3D" id="3.40.140.20">
    <property type="match status" value="2"/>
</dbReference>
<dbReference type="InterPro" id="IPR011607">
    <property type="entry name" value="MGS-like_dom"/>
</dbReference>
<accession>A0A0K1W2L6</accession>
<feature type="domain" description="MGS-like" evidence="11">
    <location>
        <begin position="1"/>
        <end position="144"/>
    </location>
</feature>
<dbReference type="SMART" id="SM00798">
    <property type="entry name" value="AICARFT_IMPCHas"/>
    <property type="match status" value="1"/>
</dbReference>
<dbReference type="InterPro" id="IPR016193">
    <property type="entry name" value="Cytidine_deaminase-like"/>
</dbReference>
<dbReference type="AlphaFoldDB" id="A0A0K1W2L6"/>
<comment type="catalytic activity">
    <reaction evidence="9 10">
        <text>IMP + H2O = 5-formamido-1-(5-phospho-D-ribosyl)imidazole-4-carboxamide</text>
        <dbReference type="Rhea" id="RHEA:18445"/>
        <dbReference type="ChEBI" id="CHEBI:15377"/>
        <dbReference type="ChEBI" id="CHEBI:58053"/>
        <dbReference type="ChEBI" id="CHEBI:58467"/>
        <dbReference type="EC" id="3.5.4.10"/>
    </reaction>
</comment>
<dbReference type="NCBIfam" id="NF002049">
    <property type="entry name" value="PRK00881.1"/>
    <property type="match status" value="1"/>
</dbReference>
<dbReference type="Pfam" id="PF02142">
    <property type="entry name" value="MGS"/>
    <property type="match status" value="1"/>
</dbReference>
<evidence type="ECO:0000256" key="9">
    <source>
        <dbReference type="ARBA" id="ARBA00050687"/>
    </source>
</evidence>
<dbReference type="SUPFAM" id="SSF53927">
    <property type="entry name" value="Cytidine deaminase-like"/>
    <property type="match status" value="1"/>
</dbReference>
<dbReference type="PANTHER" id="PTHR11692:SF0">
    <property type="entry name" value="BIFUNCTIONAL PURINE BIOSYNTHESIS PROTEIN ATIC"/>
    <property type="match status" value="1"/>
</dbReference>
<name>A0A0K1W2L6_9MOLU</name>
<keyword evidence="6 10" id="KW-0378">Hydrolase</keyword>
<dbReference type="Pfam" id="PF01808">
    <property type="entry name" value="AICARFT_IMPCHas"/>
    <property type="match status" value="1"/>
</dbReference>
<dbReference type="InterPro" id="IPR036914">
    <property type="entry name" value="MGS-like_dom_sf"/>
</dbReference>
<dbReference type="EMBL" id="CP012357">
    <property type="protein sequence ID" value="AKX34574.1"/>
    <property type="molecule type" value="Genomic_DNA"/>
</dbReference>
<dbReference type="GO" id="GO:0005829">
    <property type="term" value="C:cytosol"/>
    <property type="evidence" value="ECO:0007669"/>
    <property type="project" value="TreeGrafter"/>
</dbReference>
<comment type="pathway">
    <text evidence="1 10">Purine metabolism; IMP biosynthesis via de novo pathway; IMP from 5-formamido-1-(5-phospho-D-ribosyl)imidazole-4-carboxamide: step 1/1.</text>
</comment>
<dbReference type="EC" id="3.5.4.10" evidence="10"/>
<dbReference type="UniPathway" id="UPA00074">
    <property type="reaction ID" value="UER00133"/>
</dbReference>
<dbReference type="OrthoDB" id="395744at2"/>
<dbReference type="GO" id="GO:0004643">
    <property type="term" value="F:phosphoribosylaminoimidazolecarboxamide formyltransferase activity"/>
    <property type="evidence" value="ECO:0007669"/>
    <property type="project" value="UniProtKB-UniRule"/>
</dbReference>
<dbReference type="Gene3D" id="3.40.50.1380">
    <property type="entry name" value="Methylglyoxal synthase-like domain"/>
    <property type="match status" value="1"/>
</dbReference>
<sequence>MKYALISVFEKTNVLNFAKNLIKHGYKIISTGGTYSYLVENNIKVIKVEDITKFPEILDGRVKTLHPSLYGGILSIRNNKKHIDQVKEHNINFIDLVAIDLYPFLKTIKNSHSSHEDIIENIDVGGVSLLRAGAKNYKDVITVCDINDYDLVIANLNNKKLDEEFRLKLAQKAFAHTSSYDSQINNYLLSKINNQDMPEKLTLSFTKKEDLRYGENPHQKATWYIDEFYNEVSLNNSIQLNGKQLSYNNILDANSAINIVKDLNNYSCMVGIKHLNPCGVAIKGNVEELWQKVLDSDSVSIFGGILATNQIITKQVAQSLNKLFLEIIIAQDFEEEALEILKQKKNLRLLKLDFHNTHQIVNKLQCVSIDQGLLVQEKDLYKHNTADWKIVTKKKLTDEELEEAYFAYVVVKHVKSNAIAVIKDFQTVGVGPGQMNRIGSAEIALQQAKEKANNSYLSSDAFLPFNDVVELASKYNVKAIIQPGGSIKDQESIDLANEKGIAMVFTNVRHFKH</sequence>
<dbReference type="SUPFAM" id="SSF52335">
    <property type="entry name" value="Methylglyoxal synthase-like"/>
    <property type="match status" value="1"/>
</dbReference>
<dbReference type="FunFam" id="3.40.140.20:FF:000001">
    <property type="entry name" value="Bifunctional purine biosynthesis protein PurH"/>
    <property type="match status" value="1"/>
</dbReference>
<keyword evidence="5 10" id="KW-0658">Purine biosynthesis</keyword>
<dbReference type="NCBIfam" id="TIGR00355">
    <property type="entry name" value="purH"/>
    <property type="match status" value="1"/>
</dbReference>
<dbReference type="PROSITE" id="PS51855">
    <property type="entry name" value="MGS"/>
    <property type="match status" value="1"/>
</dbReference>
<proteinExistence type="inferred from homology"/>
<dbReference type="SMART" id="SM00851">
    <property type="entry name" value="MGS"/>
    <property type="match status" value="1"/>
</dbReference>
<dbReference type="FunFam" id="3.40.50.1380:FF:000001">
    <property type="entry name" value="Bifunctional purine biosynthesis protein PurH"/>
    <property type="match status" value="1"/>
</dbReference>
<comment type="catalytic activity">
    <reaction evidence="8 10">
        <text>(6R)-10-formyltetrahydrofolate + 5-amino-1-(5-phospho-beta-D-ribosyl)imidazole-4-carboxamide = 5-formamido-1-(5-phospho-D-ribosyl)imidazole-4-carboxamide + (6S)-5,6,7,8-tetrahydrofolate</text>
        <dbReference type="Rhea" id="RHEA:22192"/>
        <dbReference type="ChEBI" id="CHEBI:57453"/>
        <dbReference type="ChEBI" id="CHEBI:58467"/>
        <dbReference type="ChEBI" id="CHEBI:58475"/>
        <dbReference type="ChEBI" id="CHEBI:195366"/>
        <dbReference type="EC" id="2.1.2.3"/>
    </reaction>
</comment>
<dbReference type="HAMAP" id="MF_00139">
    <property type="entry name" value="PurH"/>
    <property type="match status" value="1"/>
</dbReference>
<evidence type="ECO:0000256" key="8">
    <source>
        <dbReference type="ARBA" id="ARBA00050488"/>
    </source>
</evidence>
<dbReference type="InterPro" id="IPR024051">
    <property type="entry name" value="AICAR_Tfase_dup_dom_sf"/>
</dbReference>
<reference evidence="12 13" key="1">
    <citation type="journal article" date="2015" name="Genome Announc.">
        <title>Complete Genome Sequence of Spiroplasma litorale TN-1T (DSM 21781), a Bacterium Isolated from a Green-Eyed Horsefly (Tabanus nigrovittatus).</title>
        <authorList>
            <person name="Lo W.S."/>
            <person name="Lai Y.C."/>
            <person name="Lien Y.W."/>
            <person name="Wang T.H."/>
            <person name="Kuo C.H."/>
        </authorList>
    </citation>
    <scope>NUCLEOTIDE SEQUENCE [LARGE SCALE GENOMIC DNA]</scope>
    <source>
        <strain evidence="12 13">TN-1</strain>
    </source>
</reference>
<evidence type="ECO:0000256" key="4">
    <source>
        <dbReference type="ARBA" id="ARBA00022679"/>
    </source>
</evidence>
<evidence type="ECO:0000256" key="7">
    <source>
        <dbReference type="ARBA" id="ARBA00023268"/>
    </source>
</evidence>
<evidence type="ECO:0000256" key="1">
    <source>
        <dbReference type="ARBA" id="ARBA00004844"/>
    </source>
</evidence>
<comment type="pathway">
    <text evidence="2 10">Purine metabolism; IMP biosynthesis via de novo pathway; 5-formamido-1-(5-phospho-D-ribosyl)imidazole-4-carboxamide from 5-amino-1-(5-phospho-D-ribosyl)imidazole-4-carboxamide (10-formyl THF route): step 1/1.</text>
</comment>
<evidence type="ECO:0000256" key="10">
    <source>
        <dbReference type="HAMAP-Rule" id="MF_00139"/>
    </source>
</evidence>
<comment type="domain">
    <text evidence="10">The IMP cyclohydrolase activity resides in the N-terminal region.</text>
</comment>
<dbReference type="PANTHER" id="PTHR11692">
    <property type="entry name" value="BIFUNCTIONAL PURINE BIOSYNTHESIS PROTEIN PURH"/>
    <property type="match status" value="1"/>
</dbReference>
<evidence type="ECO:0000256" key="2">
    <source>
        <dbReference type="ARBA" id="ARBA00004954"/>
    </source>
</evidence>
<evidence type="ECO:0000259" key="11">
    <source>
        <dbReference type="PROSITE" id="PS51855"/>
    </source>
</evidence>
<evidence type="ECO:0000256" key="5">
    <source>
        <dbReference type="ARBA" id="ARBA00022755"/>
    </source>
</evidence>
<keyword evidence="4 10" id="KW-0808">Transferase</keyword>
<dbReference type="Proteomes" id="UP000067476">
    <property type="component" value="Chromosome"/>
</dbReference>